<dbReference type="InterPro" id="IPR003736">
    <property type="entry name" value="PAAI_dom"/>
</dbReference>
<evidence type="ECO:0000259" key="2">
    <source>
        <dbReference type="Pfam" id="PF03061"/>
    </source>
</evidence>
<proteinExistence type="predicted"/>
<accession>A0A9D5K066</accession>
<feature type="domain" description="Thioesterase" evidence="2">
    <location>
        <begin position="45"/>
        <end position="116"/>
    </location>
</feature>
<dbReference type="InterPro" id="IPR052723">
    <property type="entry name" value="Acyl-CoA_thioesterase_PaaI"/>
</dbReference>
<comment type="caution">
    <text evidence="3">The sequence shown here is derived from an EMBL/GenBank/DDBJ whole genome shotgun (WGS) entry which is preliminary data.</text>
</comment>
<dbReference type="Gene3D" id="3.10.129.10">
    <property type="entry name" value="Hotdog Thioesterase"/>
    <property type="match status" value="1"/>
</dbReference>
<dbReference type="GO" id="GO:0016289">
    <property type="term" value="F:acyl-CoA hydrolase activity"/>
    <property type="evidence" value="ECO:0007669"/>
    <property type="project" value="TreeGrafter"/>
</dbReference>
<dbReference type="Pfam" id="PF03061">
    <property type="entry name" value="4HBT"/>
    <property type="match status" value="1"/>
</dbReference>
<dbReference type="SUPFAM" id="SSF54637">
    <property type="entry name" value="Thioesterase/thiol ester dehydrase-isomerase"/>
    <property type="match status" value="1"/>
</dbReference>
<evidence type="ECO:0000313" key="3">
    <source>
        <dbReference type="EMBL" id="MBD3327348.1"/>
    </source>
</evidence>
<evidence type="ECO:0000313" key="4">
    <source>
        <dbReference type="Proteomes" id="UP000649604"/>
    </source>
</evidence>
<dbReference type="Proteomes" id="UP000649604">
    <property type="component" value="Unassembled WGS sequence"/>
</dbReference>
<dbReference type="PANTHER" id="PTHR42856">
    <property type="entry name" value="ACYL-COENZYME A THIOESTERASE PAAI"/>
    <property type="match status" value="1"/>
</dbReference>
<dbReference type="CDD" id="cd03443">
    <property type="entry name" value="PaaI_thioesterase"/>
    <property type="match status" value="1"/>
</dbReference>
<dbReference type="PANTHER" id="PTHR42856:SF1">
    <property type="entry name" value="ACYL-COENZYME A THIOESTERASE PAAI"/>
    <property type="match status" value="1"/>
</dbReference>
<name>A0A9D5K066_9BACT</name>
<dbReference type="InterPro" id="IPR006683">
    <property type="entry name" value="Thioestr_dom"/>
</dbReference>
<keyword evidence="1" id="KW-0378">Hydrolase</keyword>
<evidence type="ECO:0000256" key="1">
    <source>
        <dbReference type="ARBA" id="ARBA00022801"/>
    </source>
</evidence>
<sequence>MNTHQGFWQKDAFGQSVGIEMLETAPGYAKAQLTITAEHLNGLETVHGGVIFTLADCVFAAASNSHGVPAMAINVTISYVKAMREGTLIAEAQETSLNPKLGTYTVRVTNEHEELIALFQGMVYRKTRSASR</sequence>
<gene>
    <name evidence="3" type="ORF">GF339_22370</name>
</gene>
<organism evidence="3 4">
    <name type="scientific">candidate division KSB3 bacterium</name>
    <dbReference type="NCBI Taxonomy" id="2044937"/>
    <lineage>
        <taxon>Bacteria</taxon>
        <taxon>candidate division KSB3</taxon>
    </lineage>
</organism>
<protein>
    <submittedName>
        <fullName evidence="3">Hotdog fold thioesterase</fullName>
    </submittedName>
</protein>
<dbReference type="EMBL" id="WJJP01000724">
    <property type="protein sequence ID" value="MBD3327348.1"/>
    <property type="molecule type" value="Genomic_DNA"/>
</dbReference>
<dbReference type="NCBIfam" id="TIGR00369">
    <property type="entry name" value="unchar_dom_1"/>
    <property type="match status" value="1"/>
</dbReference>
<dbReference type="AlphaFoldDB" id="A0A9D5K066"/>
<dbReference type="InterPro" id="IPR029069">
    <property type="entry name" value="HotDog_dom_sf"/>
</dbReference>
<reference evidence="3" key="1">
    <citation type="submission" date="2019-11" db="EMBL/GenBank/DDBJ databases">
        <title>Microbial mats filling the niche in hypersaline microbial mats.</title>
        <authorList>
            <person name="Wong H.L."/>
            <person name="Macleod F.I."/>
            <person name="White R.A. III"/>
            <person name="Burns B.P."/>
        </authorList>
    </citation>
    <scope>NUCLEOTIDE SEQUENCE</scope>
    <source>
        <strain evidence="3">Rbin_158</strain>
    </source>
</reference>